<feature type="compositionally biased region" description="Polar residues" evidence="1">
    <location>
        <begin position="1057"/>
        <end position="1067"/>
    </location>
</feature>
<comment type="caution">
    <text evidence="3">The sequence shown here is derived from an EMBL/GenBank/DDBJ whole genome shotgun (WGS) entry which is preliminary data.</text>
</comment>
<evidence type="ECO:0000259" key="2">
    <source>
        <dbReference type="PROSITE" id="PS50812"/>
    </source>
</evidence>
<feature type="compositionally biased region" description="Basic and acidic residues" evidence="1">
    <location>
        <begin position="214"/>
        <end position="229"/>
    </location>
</feature>
<reference evidence="3 4" key="1">
    <citation type="submission" date="2019-03" db="EMBL/GenBank/DDBJ databases">
        <title>An improved genome assembly of the fluke Schistosoma japonicum.</title>
        <authorList>
            <person name="Hu W."/>
            <person name="Luo F."/>
            <person name="Yin M."/>
            <person name="Mo X."/>
            <person name="Sun C."/>
            <person name="Wu Q."/>
            <person name="Zhu B."/>
            <person name="Xiang M."/>
            <person name="Wang J."/>
            <person name="Wang Y."/>
            <person name="Zhang T."/>
            <person name="Xu B."/>
            <person name="Zheng H."/>
            <person name="Feng Z."/>
        </authorList>
    </citation>
    <scope>NUCLEOTIDE SEQUENCE [LARGE SCALE GENOMIC DNA]</scope>
    <source>
        <strain evidence="3">HuSjv2</strain>
        <tissue evidence="3">Worms</tissue>
    </source>
</reference>
<evidence type="ECO:0000313" key="3">
    <source>
        <dbReference type="EMBL" id="TNN09959.1"/>
    </source>
</evidence>
<dbReference type="SMART" id="SM00293">
    <property type="entry name" value="PWWP"/>
    <property type="match status" value="1"/>
</dbReference>
<feature type="compositionally biased region" description="Polar residues" evidence="1">
    <location>
        <begin position="578"/>
        <end position="591"/>
    </location>
</feature>
<evidence type="ECO:0000313" key="4">
    <source>
        <dbReference type="Proteomes" id="UP000311919"/>
    </source>
</evidence>
<sequence length="1092" mass="120825">MSHSPGDKVFAKIKGFPNWPARINPLPHGVQIPKGKLPIFFYGTYQVSFVSVKNIVPYEKFKDKWGKPKPSAQFTAAMKEIEANPGIYMLGEDPRAEQFLLQFYDFKPSGGGSGGRVRQCKRHSPRKSKDSNPELLLSNNQDIIDKANHVSDDASSEISSCHSRVDSVDPVPEDSNDEETANDNTNNHYHFIDYQQVDMKRSQQLSPDSATNHLSDEKDSYQENREARRLARKMQKKAEKKAIKKAAKREAKRLAKEKRAERRARKEAKRELKRLHKMEKVRLTEQDDLTGDVQESNTKGFEVNEEGSGNHIWDDHWSPAPLSEPVRTNYEDSVDFSIDKSIPPTFGDKCTSSLLFGQPEDIDFPTHQNDNSSSHGELLLEDVKNSPNPLFEYTKSEHISGIRRSRLFSDSNGCDDEGTHLNGGTLKLEGNEVPPKKKARIELDNMCHPEKKSTSELNNYLMVENASESNEQVSLQVIKQFQTEVETESLTTSISPTSELKSEFSTKPFNKRKSVQRSRLCRKKPTAISDSSDEDDMGSEKDAVNLHCLSSSDSDTENSKVVKHITESISPNFEEKCQNSSKLTINKQSHSLKVKDQKSKHTSNDSKPKHKRSESKSTASSASTRDGKRLSNDSNSGIHHTTIVTDPVSQLNQCCRDLKTSLIKGHENFVEAVELLKKIRSVPVRLPQLAGAWDLMDCVKKCRRYKLSCEVREAAQTTFQFFQSLQANATKEELSQAQALIASHHNRIHSAQETAVDSNSKIDTPTSTSYRQPLQNNGNSSILQNSTDCVVILSNSESAEKHTETNEQENFTADLEAKVDDVLSRIRATEERMAAAAAASNRPDTPYKSLCSQLTNFSARSTGGRIIRASAVAAATAHMHDEEDEESVMSRVEQVAAYEAATVEYPQPTNLGSPPPPPPPPPPLSLRPVSSSDQVDSKTSPNVDLDLDSRIQLFMSVTNSQKPVKPLKSKLAGAVAKPEVATIVTQPHSIQTNVIHSSSSLSSASSSSLLPALLAKRKVIADKLAAVKAANSPVKPCHPVTSPLPPSSPTSNDLEKTSLSSVTSTSIPLSTKKVLTSKLPSKDEELYDLLGV</sequence>
<feature type="region of interest" description="Disordered" evidence="1">
    <location>
        <begin position="906"/>
        <end position="943"/>
    </location>
</feature>
<dbReference type="PANTHER" id="PTHR12550:SF70">
    <property type="entry name" value="JIL-1 ANCHORING AND STABILIZING PROTEIN, ISOFORM A"/>
    <property type="match status" value="1"/>
</dbReference>
<protein>
    <submittedName>
        <fullName evidence="3">Hepatoma-derived growth factor-related protein</fullName>
    </submittedName>
</protein>
<gene>
    <name evidence="3" type="ORF">EWB00_005844</name>
</gene>
<feature type="compositionally biased region" description="Polar residues" evidence="1">
    <location>
        <begin position="933"/>
        <end position="942"/>
    </location>
</feature>
<feature type="compositionally biased region" description="Polar residues" evidence="1">
    <location>
        <begin position="632"/>
        <end position="641"/>
    </location>
</feature>
<dbReference type="SUPFAM" id="SSF140576">
    <property type="entry name" value="HIV integrase-binding domain"/>
    <property type="match status" value="1"/>
</dbReference>
<dbReference type="SUPFAM" id="SSF63748">
    <property type="entry name" value="Tudor/PWWP/MBT"/>
    <property type="match status" value="1"/>
</dbReference>
<dbReference type="Gene3D" id="2.30.30.140">
    <property type="match status" value="1"/>
</dbReference>
<feature type="region of interest" description="Disordered" evidence="1">
    <location>
        <begin position="110"/>
        <end position="135"/>
    </location>
</feature>
<dbReference type="AlphaFoldDB" id="A0A4Z2D0H9"/>
<feature type="compositionally biased region" description="Pro residues" evidence="1">
    <location>
        <begin position="913"/>
        <end position="925"/>
    </location>
</feature>
<dbReference type="InterPro" id="IPR035441">
    <property type="entry name" value="TFIIS/LEDGF_dom_sf"/>
</dbReference>
<feature type="region of interest" description="Disordered" evidence="1">
    <location>
        <begin position="576"/>
        <end position="641"/>
    </location>
</feature>
<dbReference type="OrthoDB" id="62853at2759"/>
<evidence type="ECO:0000256" key="1">
    <source>
        <dbReference type="SAM" id="MobiDB-lite"/>
    </source>
</evidence>
<feature type="region of interest" description="Disordered" evidence="1">
    <location>
        <begin position="200"/>
        <end position="270"/>
    </location>
</feature>
<feature type="region of interest" description="Disordered" evidence="1">
    <location>
        <begin position="750"/>
        <end position="778"/>
    </location>
</feature>
<dbReference type="PROSITE" id="PS50812">
    <property type="entry name" value="PWWP"/>
    <property type="match status" value="1"/>
</dbReference>
<dbReference type="PANTHER" id="PTHR12550">
    <property type="entry name" value="HEPATOMA-DERIVED GROWTH FACTOR-RELATED"/>
    <property type="match status" value="1"/>
</dbReference>
<feature type="region of interest" description="Disordered" evidence="1">
    <location>
        <begin position="1033"/>
        <end position="1067"/>
    </location>
</feature>
<name>A0A4Z2D0H9_SCHJA</name>
<feature type="compositionally biased region" description="Basic and acidic residues" evidence="1">
    <location>
        <begin position="248"/>
        <end position="260"/>
    </location>
</feature>
<dbReference type="EMBL" id="SKCS01000382">
    <property type="protein sequence ID" value="TNN09959.1"/>
    <property type="molecule type" value="Genomic_DNA"/>
</dbReference>
<organism evidence="3 4">
    <name type="scientific">Schistosoma japonicum</name>
    <name type="common">Blood fluke</name>
    <dbReference type="NCBI Taxonomy" id="6182"/>
    <lineage>
        <taxon>Eukaryota</taxon>
        <taxon>Metazoa</taxon>
        <taxon>Spiralia</taxon>
        <taxon>Lophotrochozoa</taxon>
        <taxon>Platyhelminthes</taxon>
        <taxon>Trematoda</taxon>
        <taxon>Digenea</taxon>
        <taxon>Strigeidida</taxon>
        <taxon>Schistosomatoidea</taxon>
        <taxon>Schistosomatidae</taxon>
        <taxon>Schistosoma</taxon>
    </lineage>
</organism>
<feature type="region of interest" description="Disordered" evidence="1">
    <location>
        <begin position="151"/>
        <end position="188"/>
    </location>
</feature>
<feature type="compositionally biased region" description="Polar residues" evidence="1">
    <location>
        <begin position="202"/>
        <end position="213"/>
    </location>
</feature>
<feature type="compositionally biased region" description="Basic residues" evidence="1">
    <location>
        <begin position="509"/>
        <end position="525"/>
    </location>
</feature>
<dbReference type="InterPro" id="IPR000313">
    <property type="entry name" value="PWWP_dom"/>
</dbReference>
<feature type="region of interest" description="Disordered" evidence="1">
    <location>
        <begin position="502"/>
        <end position="540"/>
    </location>
</feature>
<dbReference type="STRING" id="6182.A0A4Z2D0H9"/>
<feature type="compositionally biased region" description="Basic residues" evidence="1">
    <location>
        <begin position="261"/>
        <end position="270"/>
    </location>
</feature>
<feature type="domain" description="PWWP" evidence="2">
    <location>
        <begin position="5"/>
        <end position="61"/>
    </location>
</feature>
<keyword evidence="4" id="KW-1185">Reference proteome</keyword>
<accession>A0A4Z2D0H9</accession>
<dbReference type="Proteomes" id="UP000311919">
    <property type="component" value="Unassembled WGS sequence"/>
</dbReference>
<dbReference type="InterPro" id="IPR036218">
    <property type="entry name" value="HIVI-bd_sf"/>
</dbReference>
<feature type="compositionally biased region" description="Basic and acidic residues" evidence="1">
    <location>
        <begin position="593"/>
        <end position="607"/>
    </location>
</feature>
<dbReference type="Gene3D" id="1.20.930.10">
    <property type="entry name" value="Conserved domain common to transcription factors TFIIS, elongin A, CRSP70"/>
    <property type="match status" value="1"/>
</dbReference>
<proteinExistence type="predicted"/>
<dbReference type="CDD" id="cd05834">
    <property type="entry name" value="PWWP_HRP"/>
    <property type="match status" value="1"/>
</dbReference>
<feature type="compositionally biased region" description="Acidic residues" evidence="1">
    <location>
        <begin position="171"/>
        <end position="181"/>
    </location>
</feature>
<dbReference type="Pfam" id="PF00855">
    <property type="entry name" value="PWWP"/>
    <property type="match status" value="1"/>
</dbReference>